<reference evidence="4" key="1">
    <citation type="journal article" date="2019" name="Int. J. Syst. Evol. Microbiol.">
        <title>The Global Catalogue of Microorganisms (GCM) 10K type strain sequencing project: providing services to taxonomists for standard genome sequencing and annotation.</title>
        <authorList>
            <consortium name="The Broad Institute Genomics Platform"/>
            <consortium name="The Broad Institute Genome Sequencing Center for Infectious Disease"/>
            <person name="Wu L."/>
            <person name="Ma J."/>
        </authorList>
    </citation>
    <scope>NUCLEOTIDE SEQUENCE [LARGE SCALE GENOMIC DNA]</scope>
    <source>
        <strain evidence="4">JCM 15591</strain>
    </source>
</reference>
<feature type="compositionally biased region" description="Low complexity" evidence="1">
    <location>
        <begin position="74"/>
        <end position="94"/>
    </location>
</feature>
<gene>
    <name evidence="3" type="ORF">GCM10009810_11790</name>
</gene>
<organism evidence="3 4">
    <name type="scientific">Nostocoides vanveenii</name>
    <dbReference type="NCBI Taxonomy" id="330835"/>
    <lineage>
        <taxon>Bacteria</taxon>
        <taxon>Bacillati</taxon>
        <taxon>Actinomycetota</taxon>
        <taxon>Actinomycetes</taxon>
        <taxon>Micrococcales</taxon>
        <taxon>Intrasporangiaceae</taxon>
        <taxon>Nostocoides</taxon>
    </lineage>
</organism>
<evidence type="ECO:0000256" key="1">
    <source>
        <dbReference type="SAM" id="MobiDB-lite"/>
    </source>
</evidence>
<accession>A0ABP4WFJ6</accession>
<evidence type="ECO:0000256" key="2">
    <source>
        <dbReference type="SAM" id="Phobius"/>
    </source>
</evidence>
<keyword evidence="4" id="KW-1185">Reference proteome</keyword>
<sequence length="453" mass="46532">MTTNDVHDLLEQACDQIPDTDLADAAWAVAYGRQVRRRRVLVALAAACSVATAGAVVASDFWAPTTQGHALTNSPSVTSPAGPTSPSTPATGSPQDAAVLARVWSLPDPGDMTGLPWSTSGPVQGEVDLVRSARLFSTSGGFRAGEHIDAAFAMPTAKQAGIVTSLGNIYLLDELTLRDTSDSSGNAHFHLSPSAISPDGTMLAIAQPNGVVLIDATRGAEAKPWHTIPIANPTIESANFVDGGRTILAGSDGGLYVVDVASGTSIKRPSRFGADEIVLSGGANSGGPVEVRTWDATKRAYGPAVAVTDPRIGEVWGIGGSNLPGTGFVAGLVSPTQSTLDALWRARGLNSYQGIAAVPLGGGEAALLLDVSQPGTDDASIAQSRSKAGIRPVGTTSEGNLLILADGGYAKTTKGDFTLVRQDLVSWNIRTGELARVAALTGEWVGLILRPGV</sequence>
<comment type="caution">
    <text evidence="3">The sequence shown here is derived from an EMBL/GenBank/DDBJ whole genome shotgun (WGS) entry which is preliminary data.</text>
</comment>
<dbReference type="EMBL" id="BAAAPN010000032">
    <property type="protein sequence ID" value="GAA1753553.1"/>
    <property type="molecule type" value="Genomic_DNA"/>
</dbReference>
<dbReference type="Gene3D" id="2.130.10.10">
    <property type="entry name" value="YVTN repeat-like/Quinoprotein amine dehydrogenase"/>
    <property type="match status" value="1"/>
</dbReference>
<protein>
    <submittedName>
        <fullName evidence="3">Uncharacterized protein</fullName>
    </submittedName>
</protein>
<feature type="region of interest" description="Disordered" evidence="1">
    <location>
        <begin position="72"/>
        <end position="94"/>
    </location>
</feature>
<keyword evidence="2" id="KW-0812">Transmembrane</keyword>
<dbReference type="RefSeq" id="WP_344063477.1">
    <property type="nucleotide sequence ID" value="NZ_BAAAPN010000032.1"/>
</dbReference>
<proteinExistence type="predicted"/>
<dbReference type="InterPro" id="IPR015943">
    <property type="entry name" value="WD40/YVTN_repeat-like_dom_sf"/>
</dbReference>
<feature type="transmembrane region" description="Helical" evidence="2">
    <location>
        <begin position="40"/>
        <end position="63"/>
    </location>
</feature>
<keyword evidence="2" id="KW-0472">Membrane</keyword>
<evidence type="ECO:0000313" key="3">
    <source>
        <dbReference type="EMBL" id="GAA1753553.1"/>
    </source>
</evidence>
<name>A0ABP4WFJ6_9MICO</name>
<keyword evidence="2" id="KW-1133">Transmembrane helix</keyword>
<dbReference type="InterPro" id="IPR011047">
    <property type="entry name" value="Quinoprotein_ADH-like_sf"/>
</dbReference>
<dbReference type="SUPFAM" id="SSF50998">
    <property type="entry name" value="Quinoprotein alcohol dehydrogenase-like"/>
    <property type="match status" value="1"/>
</dbReference>
<dbReference type="Proteomes" id="UP001501475">
    <property type="component" value="Unassembled WGS sequence"/>
</dbReference>
<evidence type="ECO:0000313" key="4">
    <source>
        <dbReference type="Proteomes" id="UP001501475"/>
    </source>
</evidence>